<evidence type="ECO:0000256" key="2">
    <source>
        <dbReference type="HAMAP-Rule" id="MF_00634"/>
    </source>
</evidence>
<protein>
    <recommendedName>
        <fullName evidence="2">UPF0235 protein ACFVKH_00985</fullName>
    </recommendedName>
</protein>
<comment type="similarity">
    <text evidence="1 2">Belongs to the UPF0235 family.</text>
</comment>
<name>A0ABW6IAX7_9CYAN</name>
<accession>A0ABW6IAX7</accession>
<comment type="caution">
    <text evidence="3">The sequence shown here is derived from an EMBL/GenBank/DDBJ whole genome shotgun (WGS) entry which is preliminary data.</text>
</comment>
<reference evidence="3 4" key="1">
    <citation type="submission" date="2024-10" db="EMBL/GenBank/DDBJ databases">
        <authorList>
            <person name="Ratan Roy A."/>
            <person name="Morales Sandoval P.H."/>
            <person name="De Los Santos Villalobos S."/>
            <person name="Chakraborty S."/>
            <person name="Mukherjee J."/>
        </authorList>
    </citation>
    <scope>NUCLEOTIDE SEQUENCE [LARGE SCALE GENOMIC DNA]</scope>
    <source>
        <strain evidence="3 4">S1</strain>
    </source>
</reference>
<dbReference type="NCBIfam" id="TIGR00251">
    <property type="entry name" value="DUF167 family protein"/>
    <property type="match status" value="1"/>
</dbReference>
<dbReference type="InterPro" id="IPR036591">
    <property type="entry name" value="YggU-like_sf"/>
</dbReference>
<evidence type="ECO:0000256" key="1">
    <source>
        <dbReference type="ARBA" id="ARBA00010364"/>
    </source>
</evidence>
<evidence type="ECO:0000313" key="3">
    <source>
        <dbReference type="EMBL" id="MFE4104830.1"/>
    </source>
</evidence>
<evidence type="ECO:0000313" key="4">
    <source>
        <dbReference type="Proteomes" id="UP001600165"/>
    </source>
</evidence>
<dbReference type="PANTHER" id="PTHR13420:SF7">
    <property type="entry name" value="UPF0235 PROTEIN C15ORF40"/>
    <property type="match status" value="1"/>
</dbReference>
<dbReference type="SUPFAM" id="SSF69786">
    <property type="entry name" value="YggU-like"/>
    <property type="match status" value="1"/>
</dbReference>
<dbReference type="Gene3D" id="3.30.1200.10">
    <property type="entry name" value="YggU-like"/>
    <property type="match status" value="1"/>
</dbReference>
<proteinExistence type="inferred from homology"/>
<sequence length="89" mass="9078">MGKLSVKVVPSSAKNAIVGWLGDALKIKVQAPAEKGKANAAVIKLLAAQLGLPQDAIEIVSGQTTATKVLAIHGLETAQIVAQLQQAIA</sequence>
<dbReference type="PANTHER" id="PTHR13420">
    <property type="entry name" value="UPF0235 PROTEIN C15ORF40"/>
    <property type="match status" value="1"/>
</dbReference>
<dbReference type="InterPro" id="IPR003746">
    <property type="entry name" value="DUF167"/>
</dbReference>
<keyword evidence="4" id="KW-1185">Reference proteome</keyword>
<organism evidence="3 4">
    <name type="scientific">Almyronema epifaneia S1</name>
    <dbReference type="NCBI Taxonomy" id="2991925"/>
    <lineage>
        <taxon>Bacteria</taxon>
        <taxon>Bacillati</taxon>
        <taxon>Cyanobacteriota</taxon>
        <taxon>Cyanophyceae</taxon>
        <taxon>Nodosilineales</taxon>
        <taxon>Nodosilineaceae</taxon>
        <taxon>Almyronema</taxon>
        <taxon>Almyronema epifaneia</taxon>
    </lineage>
</organism>
<gene>
    <name evidence="3" type="ORF">ACFVKH_00985</name>
</gene>
<dbReference type="EMBL" id="JBHZOL010000004">
    <property type="protein sequence ID" value="MFE4104830.1"/>
    <property type="molecule type" value="Genomic_DNA"/>
</dbReference>
<dbReference type="SMART" id="SM01152">
    <property type="entry name" value="DUF167"/>
    <property type="match status" value="1"/>
</dbReference>
<dbReference type="Proteomes" id="UP001600165">
    <property type="component" value="Unassembled WGS sequence"/>
</dbReference>
<dbReference type="HAMAP" id="MF_00634">
    <property type="entry name" value="UPF0235"/>
    <property type="match status" value="1"/>
</dbReference>
<dbReference type="RefSeq" id="WP_377960484.1">
    <property type="nucleotide sequence ID" value="NZ_JBHZOL010000004.1"/>
</dbReference>
<dbReference type="Pfam" id="PF02594">
    <property type="entry name" value="DUF167"/>
    <property type="match status" value="1"/>
</dbReference>